<dbReference type="SUPFAM" id="SSF52540">
    <property type="entry name" value="P-loop containing nucleoside triphosphate hydrolases"/>
    <property type="match status" value="1"/>
</dbReference>
<evidence type="ECO:0000256" key="3">
    <source>
        <dbReference type="ARBA" id="ARBA00022741"/>
    </source>
</evidence>
<keyword evidence="4" id="KW-0067">ATP-binding</keyword>
<dbReference type="Proteomes" id="UP001500967">
    <property type="component" value="Unassembled WGS sequence"/>
</dbReference>
<name>A0ABP3D9T3_9ACTN</name>
<dbReference type="Gene3D" id="3.40.50.300">
    <property type="entry name" value="P-loop containing nucleotide triphosphate hydrolases"/>
    <property type="match status" value="1"/>
</dbReference>
<evidence type="ECO:0000256" key="2">
    <source>
        <dbReference type="ARBA" id="ARBA00022448"/>
    </source>
</evidence>
<dbReference type="PANTHER" id="PTHR43335:SF4">
    <property type="entry name" value="ABC TRANSPORTER, ATP-BINDING PROTEIN"/>
    <property type="match status" value="1"/>
</dbReference>
<dbReference type="Pfam" id="PF00005">
    <property type="entry name" value="ABC_tran"/>
    <property type="match status" value="1"/>
</dbReference>
<proteinExistence type="inferred from homology"/>
<dbReference type="InterPro" id="IPR003593">
    <property type="entry name" value="AAA+_ATPase"/>
</dbReference>
<feature type="domain" description="ABC transporter" evidence="5">
    <location>
        <begin position="24"/>
        <end position="249"/>
    </location>
</feature>
<dbReference type="PROSITE" id="PS00211">
    <property type="entry name" value="ABC_TRANSPORTER_1"/>
    <property type="match status" value="1"/>
</dbReference>
<evidence type="ECO:0000313" key="6">
    <source>
        <dbReference type="EMBL" id="GAA0227031.1"/>
    </source>
</evidence>
<accession>A0ABP3D9T3</accession>
<dbReference type="EMBL" id="BAAAGX010000006">
    <property type="protein sequence ID" value="GAA0227031.1"/>
    <property type="molecule type" value="Genomic_DNA"/>
</dbReference>
<sequence>MVVHSVNFRELTGPGGHRSVHDVLELRNLSKRYGRVLAVDDVTCAVRPGRVTGFLGPNGAGKSTTMRMVLGLDRPSAGQVLVNGARYRDLRDPLRHVGALLEGSQAHGGRSAYQHLRWLARSNRVPTARVHELLGHVGLGDVAHQRVGGYSLGMRQRLGIAAALLGDPPVLLFDEPTNGLDPAGVRWLRETLRSFAAEGRTVLVSSHLISEIELTADHLLVLARGRLLADAPLEEFRGTEALEDAFLRLVSGR</sequence>
<evidence type="ECO:0000259" key="5">
    <source>
        <dbReference type="PROSITE" id="PS50893"/>
    </source>
</evidence>
<evidence type="ECO:0000313" key="7">
    <source>
        <dbReference type="Proteomes" id="UP001500967"/>
    </source>
</evidence>
<dbReference type="InterPro" id="IPR027417">
    <property type="entry name" value="P-loop_NTPase"/>
</dbReference>
<dbReference type="SMART" id="SM00382">
    <property type="entry name" value="AAA"/>
    <property type="match status" value="1"/>
</dbReference>
<keyword evidence="2" id="KW-0813">Transport</keyword>
<evidence type="ECO:0000256" key="4">
    <source>
        <dbReference type="ARBA" id="ARBA00022840"/>
    </source>
</evidence>
<evidence type="ECO:0000256" key="1">
    <source>
        <dbReference type="ARBA" id="ARBA00005417"/>
    </source>
</evidence>
<comment type="caution">
    <text evidence="6">The sequence shown here is derived from an EMBL/GenBank/DDBJ whole genome shotgun (WGS) entry which is preliminary data.</text>
</comment>
<reference evidence="7" key="1">
    <citation type="journal article" date="2019" name="Int. J. Syst. Evol. Microbiol.">
        <title>The Global Catalogue of Microorganisms (GCM) 10K type strain sequencing project: providing services to taxonomists for standard genome sequencing and annotation.</title>
        <authorList>
            <consortium name="The Broad Institute Genomics Platform"/>
            <consortium name="The Broad Institute Genome Sequencing Center for Infectious Disease"/>
            <person name="Wu L."/>
            <person name="Ma J."/>
        </authorList>
    </citation>
    <scope>NUCLEOTIDE SEQUENCE [LARGE SCALE GENOMIC DNA]</scope>
    <source>
        <strain evidence="7">JCM 10425</strain>
    </source>
</reference>
<dbReference type="InterPro" id="IPR003439">
    <property type="entry name" value="ABC_transporter-like_ATP-bd"/>
</dbReference>
<protein>
    <recommendedName>
        <fullName evidence="5">ABC transporter domain-containing protein</fullName>
    </recommendedName>
</protein>
<dbReference type="InterPro" id="IPR017871">
    <property type="entry name" value="ABC_transporter-like_CS"/>
</dbReference>
<organism evidence="6 7">
    <name type="scientific">Cryptosporangium japonicum</name>
    <dbReference type="NCBI Taxonomy" id="80872"/>
    <lineage>
        <taxon>Bacteria</taxon>
        <taxon>Bacillati</taxon>
        <taxon>Actinomycetota</taxon>
        <taxon>Actinomycetes</taxon>
        <taxon>Cryptosporangiales</taxon>
        <taxon>Cryptosporangiaceae</taxon>
        <taxon>Cryptosporangium</taxon>
    </lineage>
</organism>
<keyword evidence="3" id="KW-0547">Nucleotide-binding</keyword>
<comment type="similarity">
    <text evidence="1">Belongs to the ABC transporter superfamily.</text>
</comment>
<dbReference type="PANTHER" id="PTHR43335">
    <property type="entry name" value="ABC TRANSPORTER, ATP-BINDING PROTEIN"/>
    <property type="match status" value="1"/>
</dbReference>
<keyword evidence="7" id="KW-1185">Reference proteome</keyword>
<dbReference type="PROSITE" id="PS50893">
    <property type="entry name" value="ABC_TRANSPORTER_2"/>
    <property type="match status" value="1"/>
</dbReference>
<gene>
    <name evidence="6" type="ORF">GCM10009539_10570</name>
</gene>